<keyword evidence="3" id="KW-0165">Cleavage on pair of basic residues</keyword>
<gene>
    <name evidence="10" type="primary">LOC117572309</name>
</gene>
<keyword evidence="4 7" id="KW-0732">Signal</keyword>
<evidence type="ECO:0000313" key="10">
    <source>
        <dbReference type="RefSeq" id="XP_034110930.1"/>
    </source>
</evidence>
<dbReference type="InterPro" id="IPR036438">
    <property type="entry name" value="Insulin-like_sf"/>
</dbReference>
<dbReference type="AlphaFoldDB" id="A0A6P8XHI9"/>
<dbReference type="InterPro" id="IPR016179">
    <property type="entry name" value="Insulin-like"/>
</dbReference>
<evidence type="ECO:0000256" key="4">
    <source>
        <dbReference type="ARBA" id="ARBA00022729"/>
    </source>
</evidence>
<dbReference type="InterPro" id="IPR022352">
    <property type="entry name" value="Ins/IGF/rlx"/>
</dbReference>
<dbReference type="Gene3D" id="1.10.100.10">
    <property type="entry name" value="Insulin-like"/>
    <property type="match status" value="1"/>
</dbReference>
<comment type="similarity">
    <text evidence="1 6">Belongs to the insulin family.</text>
</comment>
<dbReference type="InterPro" id="IPR022353">
    <property type="entry name" value="Insulin_CS"/>
</dbReference>
<evidence type="ECO:0000256" key="2">
    <source>
        <dbReference type="ARBA" id="ARBA00011207"/>
    </source>
</evidence>
<evidence type="ECO:0000256" key="1">
    <source>
        <dbReference type="ARBA" id="ARBA00009034"/>
    </source>
</evidence>
<dbReference type="RefSeq" id="XP_034110930.1">
    <property type="nucleotide sequence ID" value="XM_034255039.2"/>
</dbReference>
<evidence type="ECO:0000256" key="3">
    <source>
        <dbReference type="ARBA" id="ARBA00022685"/>
    </source>
</evidence>
<evidence type="ECO:0000256" key="5">
    <source>
        <dbReference type="ARBA" id="ARBA00023157"/>
    </source>
</evidence>
<comment type="subunit">
    <text evidence="2">Heterodimer of a B chain and an A chain linked by two disulfide bonds.</text>
</comment>
<dbReference type="PANTHER" id="PTHR13647">
    <property type="entry name" value="INSULIN-LIKE PEPTIDE 2-RELATED"/>
    <property type="match status" value="1"/>
</dbReference>
<dbReference type="SUPFAM" id="SSF56994">
    <property type="entry name" value="Insulin-like"/>
    <property type="match status" value="1"/>
</dbReference>
<dbReference type="OrthoDB" id="10019596at2759"/>
<keyword evidence="6" id="KW-0964">Secreted</keyword>
<feature type="domain" description="Insulin-like" evidence="8">
    <location>
        <begin position="35"/>
        <end position="125"/>
    </location>
</feature>
<name>A0A6P8XHI9_DROAB</name>
<organism evidence="9 10">
    <name type="scientific">Drosophila albomicans</name>
    <name type="common">Fruit fly</name>
    <dbReference type="NCBI Taxonomy" id="7291"/>
    <lineage>
        <taxon>Eukaryota</taxon>
        <taxon>Metazoa</taxon>
        <taxon>Ecdysozoa</taxon>
        <taxon>Arthropoda</taxon>
        <taxon>Hexapoda</taxon>
        <taxon>Insecta</taxon>
        <taxon>Pterygota</taxon>
        <taxon>Neoptera</taxon>
        <taxon>Endopterygota</taxon>
        <taxon>Diptera</taxon>
        <taxon>Brachycera</taxon>
        <taxon>Muscomorpha</taxon>
        <taxon>Ephydroidea</taxon>
        <taxon>Drosophilidae</taxon>
        <taxon>Drosophila</taxon>
    </lineage>
</organism>
<dbReference type="GO" id="GO:0005576">
    <property type="term" value="C:extracellular region"/>
    <property type="evidence" value="ECO:0007669"/>
    <property type="project" value="UniProtKB-SubCell"/>
</dbReference>
<dbReference type="PANTHER" id="PTHR13647:SF4">
    <property type="entry name" value="INSULIN-LIKE PEPTIDE 1-RELATED"/>
    <property type="match status" value="1"/>
</dbReference>
<proteinExistence type="inferred from homology"/>
<evidence type="ECO:0000256" key="6">
    <source>
        <dbReference type="RuleBase" id="RU000406"/>
    </source>
</evidence>
<sequence>MNKCKQTQLMVVSLSLLLVLLLTVAVNNVNAAATVQVCGSALSDTLFLYCRGQFSGLPVHKRGSLDLFDYVEQQPGNELDLDDTMTHLSHGPAASSVLATRRLHRGVVDECCRKPCTYAEMSNYCLN</sequence>
<evidence type="ECO:0000259" key="8">
    <source>
        <dbReference type="SMART" id="SM00078"/>
    </source>
</evidence>
<comment type="subcellular location">
    <subcellularLocation>
        <location evidence="6">Secreted</location>
    </subcellularLocation>
</comment>
<dbReference type="GeneID" id="117572309"/>
<dbReference type="PROSITE" id="PS00262">
    <property type="entry name" value="INSULIN"/>
    <property type="match status" value="1"/>
</dbReference>
<dbReference type="GO" id="GO:0005179">
    <property type="term" value="F:hormone activity"/>
    <property type="evidence" value="ECO:0007669"/>
    <property type="project" value="InterPro"/>
</dbReference>
<dbReference type="PRINTS" id="PR00276">
    <property type="entry name" value="INSULINFAMLY"/>
</dbReference>
<dbReference type="Proteomes" id="UP000515160">
    <property type="component" value="Chromosome 3"/>
</dbReference>
<keyword evidence="5" id="KW-1015">Disulfide bond</keyword>
<dbReference type="Pfam" id="PF00049">
    <property type="entry name" value="Insulin"/>
    <property type="match status" value="1"/>
</dbReference>
<reference evidence="10" key="1">
    <citation type="submission" date="2025-08" db="UniProtKB">
        <authorList>
            <consortium name="RefSeq"/>
        </authorList>
    </citation>
    <scope>IDENTIFICATION</scope>
    <source>
        <strain evidence="10">15112-1751.03</strain>
        <tissue evidence="10">Whole Adult</tissue>
    </source>
</reference>
<evidence type="ECO:0000313" key="9">
    <source>
        <dbReference type="Proteomes" id="UP000515160"/>
    </source>
</evidence>
<protein>
    <submittedName>
        <fullName evidence="10">Probable insulin-like peptide 5</fullName>
    </submittedName>
</protein>
<evidence type="ECO:0000256" key="7">
    <source>
        <dbReference type="SAM" id="SignalP"/>
    </source>
</evidence>
<feature type="signal peptide" evidence="7">
    <location>
        <begin position="1"/>
        <end position="25"/>
    </location>
</feature>
<feature type="chain" id="PRO_5028289348" evidence="7">
    <location>
        <begin position="26"/>
        <end position="127"/>
    </location>
</feature>
<keyword evidence="9" id="KW-1185">Reference proteome</keyword>
<dbReference type="SMART" id="SM00078">
    <property type="entry name" value="IlGF"/>
    <property type="match status" value="1"/>
</dbReference>
<accession>A0A6P8XHI9</accession>